<evidence type="ECO:0000256" key="1">
    <source>
        <dbReference type="SAM" id="Phobius"/>
    </source>
</evidence>
<evidence type="ECO:0000313" key="2">
    <source>
        <dbReference type="EMBL" id="KAA8532517.1"/>
    </source>
</evidence>
<dbReference type="OrthoDB" id="1823017at2759"/>
<keyword evidence="3" id="KW-1185">Reference proteome</keyword>
<name>A0A5J5ASY5_9ASTE</name>
<reference evidence="2 3" key="1">
    <citation type="submission" date="2019-09" db="EMBL/GenBank/DDBJ databases">
        <title>A chromosome-level genome assembly of the Chinese tupelo Nyssa sinensis.</title>
        <authorList>
            <person name="Yang X."/>
            <person name="Kang M."/>
            <person name="Yang Y."/>
            <person name="Xiong H."/>
            <person name="Wang M."/>
            <person name="Zhang Z."/>
            <person name="Wang Z."/>
            <person name="Wu H."/>
            <person name="Ma T."/>
            <person name="Liu J."/>
            <person name="Xi Z."/>
        </authorList>
    </citation>
    <scope>NUCLEOTIDE SEQUENCE [LARGE SCALE GENOMIC DNA]</scope>
    <source>
        <strain evidence="2">J267</strain>
        <tissue evidence="2">Leaf</tissue>
    </source>
</reference>
<feature type="transmembrane region" description="Helical" evidence="1">
    <location>
        <begin position="6"/>
        <end position="24"/>
    </location>
</feature>
<keyword evidence="1" id="KW-1133">Transmembrane helix</keyword>
<proteinExistence type="predicted"/>
<dbReference type="Proteomes" id="UP000325577">
    <property type="component" value="Linkage Group LG19"/>
</dbReference>
<gene>
    <name evidence="2" type="ORF">F0562_032667</name>
</gene>
<keyword evidence="1" id="KW-0812">Transmembrane</keyword>
<evidence type="ECO:0008006" key="4">
    <source>
        <dbReference type="Google" id="ProtNLM"/>
    </source>
</evidence>
<organism evidence="2 3">
    <name type="scientific">Nyssa sinensis</name>
    <dbReference type="NCBI Taxonomy" id="561372"/>
    <lineage>
        <taxon>Eukaryota</taxon>
        <taxon>Viridiplantae</taxon>
        <taxon>Streptophyta</taxon>
        <taxon>Embryophyta</taxon>
        <taxon>Tracheophyta</taxon>
        <taxon>Spermatophyta</taxon>
        <taxon>Magnoliopsida</taxon>
        <taxon>eudicotyledons</taxon>
        <taxon>Gunneridae</taxon>
        <taxon>Pentapetalae</taxon>
        <taxon>asterids</taxon>
        <taxon>Cornales</taxon>
        <taxon>Nyssaceae</taxon>
        <taxon>Nyssa</taxon>
    </lineage>
</organism>
<sequence length="113" mass="12372">MALEWVVLGYAAGAEAIMVLLLTLPGLGRLRKVRDSAELRIARLVHAIRASTPPEVDHEEPAQCALDCLGVDLLLDSVLRDPFDCSDRAVESAHREVEESGLMDLGRIGLREK</sequence>
<keyword evidence="1" id="KW-0472">Membrane</keyword>
<protein>
    <recommendedName>
        <fullName evidence="4">Endoplasmic reticulum transmembrane protein</fullName>
    </recommendedName>
</protein>
<dbReference type="EMBL" id="CM018042">
    <property type="protein sequence ID" value="KAA8532517.1"/>
    <property type="molecule type" value="Genomic_DNA"/>
</dbReference>
<evidence type="ECO:0000313" key="3">
    <source>
        <dbReference type="Proteomes" id="UP000325577"/>
    </source>
</evidence>
<accession>A0A5J5ASY5</accession>
<dbReference type="AlphaFoldDB" id="A0A5J5ASY5"/>